<proteinExistence type="inferred from homology"/>
<dbReference type="CDD" id="cd01400">
    <property type="entry name" value="6PGL"/>
    <property type="match status" value="1"/>
</dbReference>
<feature type="domain" description="Glucosamine/galactosamine-6-phosphate isomerase" evidence="8">
    <location>
        <begin position="9"/>
        <end position="228"/>
    </location>
</feature>
<dbReference type="Proteomes" id="UP001595526">
    <property type="component" value="Unassembled WGS sequence"/>
</dbReference>
<evidence type="ECO:0000259" key="8">
    <source>
        <dbReference type="Pfam" id="PF01182"/>
    </source>
</evidence>
<evidence type="ECO:0000256" key="3">
    <source>
        <dbReference type="ARBA" id="ARBA00004961"/>
    </source>
</evidence>
<comment type="function">
    <text evidence="2 7">Hydrolysis of 6-phosphogluconolactone to 6-phosphogluconate.</text>
</comment>
<comment type="caution">
    <text evidence="9">The sequence shown here is derived from an EMBL/GenBank/DDBJ whole genome shotgun (WGS) entry which is preliminary data.</text>
</comment>
<comment type="catalytic activity">
    <reaction evidence="1 7">
        <text>6-phospho-D-glucono-1,5-lactone + H2O = 6-phospho-D-gluconate + H(+)</text>
        <dbReference type="Rhea" id="RHEA:12556"/>
        <dbReference type="ChEBI" id="CHEBI:15377"/>
        <dbReference type="ChEBI" id="CHEBI:15378"/>
        <dbReference type="ChEBI" id="CHEBI:57955"/>
        <dbReference type="ChEBI" id="CHEBI:58759"/>
        <dbReference type="EC" id="3.1.1.31"/>
    </reaction>
</comment>
<dbReference type="EC" id="3.1.1.31" evidence="5 7"/>
<gene>
    <name evidence="7 9" type="primary">pgl</name>
    <name evidence="9" type="ORF">ACFOET_13970</name>
</gene>
<evidence type="ECO:0000256" key="4">
    <source>
        <dbReference type="ARBA" id="ARBA00010662"/>
    </source>
</evidence>
<evidence type="ECO:0000256" key="7">
    <source>
        <dbReference type="RuleBase" id="RU365095"/>
    </source>
</evidence>
<accession>A0ABV7JKV8</accession>
<reference evidence="10" key="1">
    <citation type="journal article" date="2019" name="Int. J. Syst. Evol. Microbiol.">
        <title>The Global Catalogue of Microorganisms (GCM) 10K type strain sequencing project: providing services to taxonomists for standard genome sequencing and annotation.</title>
        <authorList>
            <consortium name="The Broad Institute Genomics Platform"/>
            <consortium name="The Broad Institute Genome Sequencing Center for Infectious Disease"/>
            <person name="Wu L."/>
            <person name="Ma J."/>
        </authorList>
    </citation>
    <scope>NUCLEOTIDE SEQUENCE [LARGE SCALE GENOMIC DNA]</scope>
    <source>
        <strain evidence="10">KCTC 52416</strain>
    </source>
</reference>
<dbReference type="NCBIfam" id="TIGR01198">
    <property type="entry name" value="pgl"/>
    <property type="match status" value="1"/>
</dbReference>
<dbReference type="Pfam" id="PF01182">
    <property type="entry name" value="Glucosamine_iso"/>
    <property type="match status" value="1"/>
</dbReference>
<evidence type="ECO:0000313" key="10">
    <source>
        <dbReference type="Proteomes" id="UP001595526"/>
    </source>
</evidence>
<dbReference type="Gene3D" id="3.40.50.1360">
    <property type="match status" value="1"/>
</dbReference>
<name>A0ABV7JKV8_9SPHI</name>
<evidence type="ECO:0000256" key="6">
    <source>
        <dbReference type="ARBA" id="ARBA00020337"/>
    </source>
</evidence>
<evidence type="ECO:0000256" key="2">
    <source>
        <dbReference type="ARBA" id="ARBA00002681"/>
    </source>
</evidence>
<comment type="pathway">
    <text evidence="3 7">Carbohydrate degradation; pentose phosphate pathway; D-ribulose 5-phosphate from D-glucose 6-phosphate (oxidative stage): step 2/3.</text>
</comment>
<dbReference type="InterPro" id="IPR037171">
    <property type="entry name" value="NagB/RpiA_transferase-like"/>
</dbReference>
<dbReference type="PANTHER" id="PTHR11054">
    <property type="entry name" value="6-PHOSPHOGLUCONOLACTONASE"/>
    <property type="match status" value="1"/>
</dbReference>
<protein>
    <recommendedName>
        <fullName evidence="6 7">6-phosphogluconolactonase</fullName>
        <shortName evidence="7">6PGL</shortName>
        <ecNumber evidence="5 7">3.1.1.31</ecNumber>
    </recommendedName>
</protein>
<keyword evidence="10" id="KW-1185">Reference proteome</keyword>
<evidence type="ECO:0000256" key="5">
    <source>
        <dbReference type="ARBA" id="ARBA00013198"/>
    </source>
</evidence>
<organism evidence="9 10">
    <name type="scientific">Parapedobacter deserti</name>
    <dbReference type="NCBI Taxonomy" id="1912957"/>
    <lineage>
        <taxon>Bacteria</taxon>
        <taxon>Pseudomonadati</taxon>
        <taxon>Bacteroidota</taxon>
        <taxon>Sphingobacteriia</taxon>
        <taxon>Sphingobacteriales</taxon>
        <taxon>Sphingobacteriaceae</taxon>
        <taxon>Parapedobacter</taxon>
    </lineage>
</organism>
<dbReference type="SUPFAM" id="SSF100950">
    <property type="entry name" value="NagB/RpiA/CoA transferase-like"/>
    <property type="match status" value="1"/>
</dbReference>
<sequence>MVRKFNELNQLNEAAAELFIQTASDAIARQGHFTVALTGGSSPLGLYQLLATPPYRERVQWKQVYVFWGDERWVPLDDERSNARMAFETLLEHVPVPEEQIFPMWAEGISPDEFAREYEQSLRLHLHPDGRFDLILLGMGGDGHTASWFPHTAVLHERNKWVVGYYLEPQEMHRITLTVPVINRARHIAVIAYGQNKADALYEVLEGQRNVEQYPAQLISPTDGQVVWFVDDAAAAKI</sequence>
<dbReference type="PANTHER" id="PTHR11054:SF0">
    <property type="entry name" value="6-PHOSPHOGLUCONOLACTONASE"/>
    <property type="match status" value="1"/>
</dbReference>
<dbReference type="RefSeq" id="WP_379023654.1">
    <property type="nucleotide sequence ID" value="NZ_JBHRTA010000038.1"/>
</dbReference>
<dbReference type="InterPro" id="IPR006148">
    <property type="entry name" value="Glc/Gal-6P_isomerase"/>
</dbReference>
<comment type="similarity">
    <text evidence="4 7">Belongs to the glucosamine/galactosamine-6-phosphate isomerase family. 6-phosphogluconolactonase subfamily.</text>
</comment>
<keyword evidence="7 9" id="KW-0378">Hydrolase</keyword>
<evidence type="ECO:0000256" key="1">
    <source>
        <dbReference type="ARBA" id="ARBA00000832"/>
    </source>
</evidence>
<dbReference type="InterPro" id="IPR039104">
    <property type="entry name" value="6PGL"/>
</dbReference>
<dbReference type="InterPro" id="IPR005900">
    <property type="entry name" value="6-phosphogluconolactonase_DevB"/>
</dbReference>
<dbReference type="GO" id="GO:0017057">
    <property type="term" value="F:6-phosphogluconolactonase activity"/>
    <property type="evidence" value="ECO:0007669"/>
    <property type="project" value="UniProtKB-EC"/>
</dbReference>
<dbReference type="EMBL" id="JBHRTA010000038">
    <property type="protein sequence ID" value="MFC3198724.1"/>
    <property type="molecule type" value="Genomic_DNA"/>
</dbReference>
<evidence type="ECO:0000313" key="9">
    <source>
        <dbReference type="EMBL" id="MFC3198724.1"/>
    </source>
</evidence>